<name>A0ACC6UZT7_9CREN</name>
<organism evidence="1 2">
    <name type="scientific">Thermoproteus sp. AZ2</name>
    <dbReference type="NCBI Taxonomy" id="1609232"/>
    <lineage>
        <taxon>Archaea</taxon>
        <taxon>Thermoproteota</taxon>
        <taxon>Thermoprotei</taxon>
        <taxon>Thermoproteales</taxon>
        <taxon>Thermoproteaceae</taxon>
        <taxon>Thermoproteus</taxon>
    </lineage>
</organism>
<protein>
    <submittedName>
        <fullName evidence="1">Glu-tRNA(Gln) amidotransferase subunit GatD</fullName>
    </submittedName>
</protein>
<evidence type="ECO:0000313" key="2">
    <source>
        <dbReference type="Proteomes" id="UP000033636"/>
    </source>
</evidence>
<sequence>MSRVRLYLEDGVVEGILMPPTAYSDPNVYVVKLRNGYNVGIAKSRVKKIEELEGLEGPPEVAVGEAREVDTGRPWVAIVATGGTILSRVEYSTGAVYPTMDPSLLFELAPGVSELASIRVEAFMAKFSEDMKPSDWAAMAEKAAEYLARGFRGVVFLHGTDTMHYSAAALAFAIRRSPGPVVFVGAQRSSDRPSSDAFQNIAGAVLAAAAAPFAESVLVMHKASSDGALYAHRGTRVRKMHTSRRDTFRSIGTSPLAEIDVEKRAVKMLREDYAPRSPGELSVKAAFSDRAALVKFYPGMPPSVISALVDMGVRGIVLEGTGFGHVAEDLLPEIKKAVDAGVVVAMTSQTIYGRTNLYIYRRGRELLALGVVPLEDMLPETAYVKMSWALANYKREEVPAVLRTPIAGEITPRSEPAEFGEL</sequence>
<accession>A0ACC6UZT7</accession>
<comment type="caution">
    <text evidence="1">The sequence shown here is derived from an EMBL/GenBank/DDBJ whole genome shotgun (WGS) entry which is preliminary data.</text>
</comment>
<gene>
    <name evidence="1" type="primary">gatD</name>
    <name evidence="1" type="ORF">TU35_003740</name>
</gene>
<dbReference type="EMBL" id="JZWT02000007">
    <property type="protein sequence ID" value="MFB6490352.1"/>
    <property type="molecule type" value="Genomic_DNA"/>
</dbReference>
<proteinExistence type="predicted"/>
<evidence type="ECO:0000313" key="1">
    <source>
        <dbReference type="EMBL" id="MFB6490352.1"/>
    </source>
</evidence>
<dbReference type="Proteomes" id="UP000033636">
    <property type="component" value="Unassembled WGS sequence"/>
</dbReference>
<reference evidence="1" key="1">
    <citation type="submission" date="2024-07" db="EMBL/GenBank/DDBJ databases">
        <title>Metagenome and Metagenome-Assembled Genomes of Archaea from a hot spring from the geothermal field of Los Azufres, Mexico.</title>
        <authorList>
            <person name="Marin-Paredes R."/>
            <person name="Martinez-Romero E."/>
            <person name="Servin-Garciduenas L.E."/>
        </authorList>
    </citation>
    <scope>NUCLEOTIDE SEQUENCE</scope>
</reference>